<proteinExistence type="predicted"/>
<feature type="region of interest" description="Disordered" evidence="1">
    <location>
        <begin position="80"/>
        <end position="107"/>
    </location>
</feature>
<dbReference type="EMBL" id="KX577802">
    <property type="protein sequence ID" value="APY28373.1"/>
    <property type="molecule type" value="Genomic_DNA"/>
</dbReference>
<evidence type="ECO:0000256" key="2">
    <source>
        <dbReference type="SAM" id="Phobius"/>
    </source>
</evidence>
<evidence type="ECO:0000313" key="3">
    <source>
        <dbReference type="EMBL" id="APY28373.1"/>
    </source>
</evidence>
<feature type="transmembrane region" description="Helical" evidence="2">
    <location>
        <begin position="35"/>
        <end position="57"/>
    </location>
</feature>
<dbReference type="Proteomes" id="UP000241841">
    <property type="component" value="Segment"/>
</dbReference>
<keyword evidence="4" id="KW-1185">Reference proteome</keyword>
<sequence>MCFLERDERGMNETMPFTDLLRSSNECRFVYHFDLTMWAVCTLLFCVLVFLVSYIYFRLGCRSFLGMWFPCIRDDHRRSSTPPYMRQEDVNPPPSPAFPTRRSQTVV</sequence>
<organism evidence="3 4">
    <name type="scientific">psittacine adenovirus 4</name>
    <dbReference type="NCBI Taxonomy" id="2773287"/>
    <lineage>
        <taxon>Viruses</taxon>
        <taxon>Varidnaviria</taxon>
        <taxon>Bamfordvirae</taxon>
        <taxon>Preplasmiviricota</taxon>
        <taxon>Polisuviricotina</taxon>
        <taxon>Pharingeaviricetes</taxon>
        <taxon>Rowavirales</taxon>
        <taxon>Adenoviridae</taxon>
        <taxon>Aviadenovirus</taxon>
        <taxon>Aviadenovirus rubri</taxon>
        <taxon>Psittacine aviadenovirus B</taxon>
    </lineage>
</organism>
<accession>A0A1P8SW94</accession>
<protein>
    <submittedName>
        <fullName evidence="3">ORF23</fullName>
    </submittedName>
</protein>
<evidence type="ECO:0000256" key="1">
    <source>
        <dbReference type="SAM" id="MobiDB-lite"/>
    </source>
</evidence>
<keyword evidence="2" id="KW-1133">Transmembrane helix</keyword>
<evidence type="ECO:0000313" key="4">
    <source>
        <dbReference type="Proteomes" id="UP000241841"/>
    </source>
</evidence>
<reference evidence="4" key="1">
    <citation type="journal article" date="2017" name="Virology">
        <title>A novel pathogenic aviadenovirus from red-bellied parrots (Poicephalus rufiventris) unveils deep recombination events among avian host lineages.</title>
        <authorList>
            <person name="Das S."/>
            <person name="Fearnside K."/>
            <person name="Sarker S."/>
            <person name="Forwood J.K."/>
            <person name="Raidal S.R."/>
        </authorList>
    </citation>
    <scope>NUCLEOTIDE SEQUENCE [LARGE SCALE GENOMIC DNA]</scope>
</reference>
<keyword evidence="2" id="KW-0472">Membrane</keyword>
<name>A0A1P8SW94_9ADEN</name>
<keyword evidence="2" id="KW-0812">Transmembrane</keyword>